<feature type="transmembrane region" description="Helical" evidence="1">
    <location>
        <begin position="20"/>
        <end position="41"/>
    </location>
</feature>
<evidence type="ECO:0000256" key="1">
    <source>
        <dbReference type="SAM" id="Phobius"/>
    </source>
</evidence>
<evidence type="ECO:0000313" key="3">
    <source>
        <dbReference type="Proteomes" id="UP000624703"/>
    </source>
</evidence>
<dbReference type="EMBL" id="JAENIM010000031">
    <property type="protein sequence ID" value="MBK1790664.1"/>
    <property type="molecule type" value="Genomic_DNA"/>
</dbReference>
<name>A0A8J7SIK0_9BACT</name>
<feature type="transmembrane region" description="Helical" evidence="1">
    <location>
        <begin position="47"/>
        <end position="65"/>
    </location>
</feature>
<protein>
    <submittedName>
        <fullName evidence="2">Uncharacterized protein</fullName>
    </submittedName>
</protein>
<gene>
    <name evidence="2" type="ORF">JIN82_05790</name>
</gene>
<reference evidence="2" key="1">
    <citation type="submission" date="2021-01" db="EMBL/GenBank/DDBJ databases">
        <title>Modified the classification status of verrucomicrobia.</title>
        <authorList>
            <person name="Feng X."/>
        </authorList>
    </citation>
    <scope>NUCLEOTIDE SEQUENCE</scope>
    <source>
        <strain evidence="2">_KCTC 22039</strain>
    </source>
</reference>
<evidence type="ECO:0000313" key="2">
    <source>
        <dbReference type="EMBL" id="MBK1790664.1"/>
    </source>
</evidence>
<keyword evidence="1" id="KW-1133">Transmembrane helix</keyword>
<accession>A0A8J7SIK0</accession>
<dbReference type="AlphaFoldDB" id="A0A8J7SIK0"/>
<comment type="caution">
    <text evidence="2">The sequence shown here is derived from an EMBL/GenBank/DDBJ whole genome shotgun (WGS) entry which is preliminary data.</text>
</comment>
<keyword evidence="1" id="KW-0472">Membrane</keyword>
<organism evidence="2 3">
    <name type="scientific">Persicirhabdus sediminis</name>
    <dbReference type="NCBI Taxonomy" id="454144"/>
    <lineage>
        <taxon>Bacteria</taxon>
        <taxon>Pseudomonadati</taxon>
        <taxon>Verrucomicrobiota</taxon>
        <taxon>Verrucomicrobiia</taxon>
        <taxon>Verrucomicrobiales</taxon>
        <taxon>Verrucomicrobiaceae</taxon>
        <taxon>Persicirhabdus</taxon>
    </lineage>
</organism>
<sequence>MPVVSQNRSVHRPKPFIKTARLCVTQYLFATAAITLLVYTLAFPSPATAIIALVCMVLFFAFWLLSNISSRSATCPLCRGKCLASSKASKHKKAYRLKPLSYAQTTALSIVFTNKWRCMHCGSVYDLKKKPGQRPQY</sequence>
<dbReference type="Proteomes" id="UP000624703">
    <property type="component" value="Unassembled WGS sequence"/>
</dbReference>
<dbReference type="RefSeq" id="WP_200310690.1">
    <property type="nucleotide sequence ID" value="NZ_JAENIM010000031.1"/>
</dbReference>
<proteinExistence type="predicted"/>
<keyword evidence="3" id="KW-1185">Reference proteome</keyword>
<keyword evidence="1" id="KW-0812">Transmembrane</keyword>